<proteinExistence type="predicted"/>
<keyword evidence="3" id="KW-1185">Reference proteome</keyword>
<keyword evidence="1" id="KW-0812">Transmembrane</keyword>
<keyword evidence="1" id="KW-0472">Membrane</keyword>
<feature type="transmembrane region" description="Helical" evidence="1">
    <location>
        <begin position="96"/>
        <end position="116"/>
    </location>
</feature>
<dbReference type="PANTHER" id="PTHR33294:SF6">
    <property type="entry name" value="AWPM-19-LIKE FAMILY PROTEIN"/>
    <property type="match status" value="1"/>
</dbReference>
<organism evidence="2 3">
    <name type="scientific">Tetracentron sinense</name>
    <name type="common">Spur-leaf</name>
    <dbReference type="NCBI Taxonomy" id="13715"/>
    <lineage>
        <taxon>Eukaryota</taxon>
        <taxon>Viridiplantae</taxon>
        <taxon>Streptophyta</taxon>
        <taxon>Embryophyta</taxon>
        <taxon>Tracheophyta</taxon>
        <taxon>Spermatophyta</taxon>
        <taxon>Magnoliopsida</taxon>
        <taxon>Trochodendrales</taxon>
        <taxon>Trochodendraceae</taxon>
        <taxon>Tetracentron</taxon>
    </lineage>
</organism>
<dbReference type="EMBL" id="JABCRI010000017">
    <property type="protein sequence ID" value="KAF8391133.1"/>
    <property type="molecule type" value="Genomic_DNA"/>
</dbReference>
<feature type="transmembrane region" description="Helical" evidence="1">
    <location>
        <begin position="65"/>
        <end position="89"/>
    </location>
</feature>
<sequence length="162" mass="17398">MMVTPGKLRSVAYLFSYLNLCMYLIVSVFGGWAINRAIDHGFIIGTGLELSVHISPIVFPMGNAATGVFVLLALIAGVVGAASAIGGILPVRTWNANSLLSAAIIAWALTLLAMGFACKEIELEVRNVCLRTMEGFLIILSATQFLYIIVIYRVASSFVPSR</sequence>
<dbReference type="OrthoDB" id="631515at2759"/>
<evidence type="ECO:0000313" key="2">
    <source>
        <dbReference type="EMBL" id="KAF8391133.1"/>
    </source>
</evidence>
<dbReference type="AlphaFoldDB" id="A0A834YR75"/>
<dbReference type="Proteomes" id="UP000655225">
    <property type="component" value="Unassembled WGS sequence"/>
</dbReference>
<protein>
    <submittedName>
        <fullName evidence="2">Uncharacterized protein</fullName>
    </submittedName>
</protein>
<gene>
    <name evidence="2" type="ORF">HHK36_023434</name>
</gene>
<dbReference type="OMA" id="FAHEDTH"/>
<feature type="transmembrane region" description="Helical" evidence="1">
    <location>
        <begin position="12"/>
        <end position="34"/>
    </location>
</feature>
<dbReference type="PANTHER" id="PTHR33294">
    <property type="entry name" value="AWPM-19-LIKE FAMILY PROTEIN"/>
    <property type="match status" value="1"/>
</dbReference>
<keyword evidence="1" id="KW-1133">Transmembrane helix</keyword>
<name>A0A834YR75_TETSI</name>
<dbReference type="Pfam" id="PF05512">
    <property type="entry name" value="AWPM-19"/>
    <property type="match status" value="1"/>
</dbReference>
<accession>A0A834YR75</accession>
<comment type="caution">
    <text evidence="2">The sequence shown here is derived from an EMBL/GenBank/DDBJ whole genome shotgun (WGS) entry which is preliminary data.</text>
</comment>
<reference evidence="2 3" key="1">
    <citation type="submission" date="2020-04" db="EMBL/GenBank/DDBJ databases">
        <title>Plant Genome Project.</title>
        <authorList>
            <person name="Zhang R.-G."/>
        </authorList>
    </citation>
    <scope>NUCLEOTIDE SEQUENCE [LARGE SCALE GENOMIC DNA]</scope>
    <source>
        <strain evidence="2">YNK0</strain>
        <tissue evidence="2">Leaf</tissue>
    </source>
</reference>
<evidence type="ECO:0000256" key="1">
    <source>
        <dbReference type="SAM" id="Phobius"/>
    </source>
</evidence>
<evidence type="ECO:0000313" key="3">
    <source>
        <dbReference type="Proteomes" id="UP000655225"/>
    </source>
</evidence>
<dbReference type="InterPro" id="IPR008390">
    <property type="entry name" value="AWPM-19"/>
</dbReference>
<feature type="transmembrane region" description="Helical" evidence="1">
    <location>
        <begin position="136"/>
        <end position="155"/>
    </location>
</feature>